<evidence type="ECO:0000313" key="1">
    <source>
        <dbReference type="EMBL" id="KAH0912097.1"/>
    </source>
</evidence>
<accession>A0ABQ8C5S2</accession>
<name>A0ABQ8C5S2_BRANA</name>
<reference evidence="1 2" key="1">
    <citation type="submission" date="2021-05" db="EMBL/GenBank/DDBJ databases">
        <title>Genome Assembly of Synthetic Allotetraploid Brassica napus Reveals Homoeologous Exchanges between Subgenomes.</title>
        <authorList>
            <person name="Davis J.T."/>
        </authorList>
    </citation>
    <scope>NUCLEOTIDE SEQUENCE [LARGE SCALE GENOMIC DNA]</scope>
    <source>
        <strain evidence="2">cv. Da-Ae</strain>
        <tissue evidence="1">Seedling</tissue>
    </source>
</reference>
<comment type="caution">
    <text evidence="1">The sequence shown here is derived from an EMBL/GenBank/DDBJ whole genome shotgun (WGS) entry which is preliminary data.</text>
</comment>
<evidence type="ECO:0000313" key="2">
    <source>
        <dbReference type="Proteomes" id="UP000824890"/>
    </source>
</evidence>
<proteinExistence type="predicted"/>
<organism evidence="1 2">
    <name type="scientific">Brassica napus</name>
    <name type="common">Rape</name>
    <dbReference type="NCBI Taxonomy" id="3708"/>
    <lineage>
        <taxon>Eukaryota</taxon>
        <taxon>Viridiplantae</taxon>
        <taxon>Streptophyta</taxon>
        <taxon>Embryophyta</taxon>
        <taxon>Tracheophyta</taxon>
        <taxon>Spermatophyta</taxon>
        <taxon>Magnoliopsida</taxon>
        <taxon>eudicotyledons</taxon>
        <taxon>Gunneridae</taxon>
        <taxon>Pentapetalae</taxon>
        <taxon>rosids</taxon>
        <taxon>malvids</taxon>
        <taxon>Brassicales</taxon>
        <taxon>Brassicaceae</taxon>
        <taxon>Brassiceae</taxon>
        <taxon>Brassica</taxon>
    </lineage>
</organism>
<sequence>KKVVKLRVEGREWGIKRERREREKRERIVSLRRTAGACASVPSPENFFRLVFDPFPRCLRRSTIVRLVGALLPSLIVNGGAALESRRVRTVERGGDGAFDARTGGEVSLTLFAGYWITVRGGSHSSLIPGWDPLFWVW</sequence>
<dbReference type="Proteomes" id="UP000824890">
    <property type="component" value="Unassembled WGS sequence"/>
</dbReference>
<gene>
    <name evidence="1" type="ORF">HID58_035418</name>
</gene>
<feature type="non-terminal residue" evidence="1">
    <location>
        <position position="1"/>
    </location>
</feature>
<keyword evidence="2" id="KW-1185">Reference proteome</keyword>
<dbReference type="EMBL" id="JAGKQM010000009">
    <property type="protein sequence ID" value="KAH0912097.1"/>
    <property type="molecule type" value="Genomic_DNA"/>
</dbReference>
<protein>
    <submittedName>
        <fullName evidence="1">Uncharacterized protein</fullName>
    </submittedName>
</protein>